<dbReference type="PIRSF" id="PIRSF000429">
    <property type="entry name" value="Ac-CoA_Ac_transf"/>
    <property type="match status" value="1"/>
</dbReference>
<dbReference type="EMBL" id="ADBJ01000010">
    <property type="protein sequence ID" value="EFA83849.1"/>
    <property type="molecule type" value="Genomic_DNA"/>
</dbReference>
<feature type="active site" description="Proton acceptor" evidence="4">
    <location>
        <position position="341"/>
    </location>
</feature>
<dbReference type="SUPFAM" id="SSF53901">
    <property type="entry name" value="Thiolase-like"/>
    <property type="match status" value="2"/>
</dbReference>
<dbReference type="InParanoid" id="D3B3F1"/>
<evidence type="ECO:0000259" key="7">
    <source>
        <dbReference type="Pfam" id="PF02803"/>
    </source>
</evidence>
<evidence type="ECO:0000256" key="1">
    <source>
        <dbReference type="ARBA" id="ARBA00010982"/>
    </source>
</evidence>
<organism evidence="8 9">
    <name type="scientific">Heterostelium pallidum (strain ATCC 26659 / Pp 5 / PN500)</name>
    <name type="common">Cellular slime mold</name>
    <name type="synonym">Polysphondylium pallidum</name>
    <dbReference type="NCBI Taxonomy" id="670386"/>
    <lineage>
        <taxon>Eukaryota</taxon>
        <taxon>Amoebozoa</taxon>
        <taxon>Evosea</taxon>
        <taxon>Eumycetozoa</taxon>
        <taxon>Dictyostelia</taxon>
        <taxon>Acytosteliales</taxon>
        <taxon>Acytosteliaceae</taxon>
        <taxon>Heterostelium</taxon>
    </lineage>
</organism>
<feature type="active site" description="Proton acceptor" evidence="4">
    <location>
        <position position="371"/>
    </location>
</feature>
<dbReference type="PANTHER" id="PTHR43365:SF1">
    <property type="entry name" value="ACETYL-COA C-ACYLTRANSFERASE"/>
    <property type="match status" value="1"/>
</dbReference>
<name>D3B3F1_HETP5</name>
<evidence type="ECO:0000259" key="6">
    <source>
        <dbReference type="Pfam" id="PF00108"/>
    </source>
</evidence>
<dbReference type="RefSeq" id="XP_020435966.1">
    <property type="nucleotide sequence ID" value="XM_020573894.1"/>
</dbReference>
<accession>D3B3F1</accession>
<dbReference type="AlphaFoldDB" id="D3B3F1"/>
<gene>
    <name evidence="8" type="ORF">PPL_02919</name>
</gene>
<keyword evidence="2 5" id="KW-0808">Transferase</keyword>
<feature type="active site" description="Acyl-thioester intermediate" evidence="4">
    <location>
        <position position="97"/>
    </location>
</feature>
<keyword evidence="9" id="KW-1185">Reference proteome</keyword>
<dbReference type="InterPro" id="IPR020617">
    <property type="entry name" value="Thiolase_C"/>
</dbReference>
<reference evidence="8 9" key="1">
    <citation type="journal article" date="2011" name="Genome Res.">
        <title>Phylogeny-wide analysis of social amoeba genomes highlights ancient origins for complex intercellular communication.</title>
        <authorList>
            <person name="Heidel A.J."/>
            <person name="Lawal H.M."/>
            <person name="Felder M."/>
            <person name="Schilde C."/>
            <person name="Helps N.R."/>
            <person name="Tunggal B."/>
            <person name="Rivero F."/>
            <person name="John U."/>
            <person name="Schleicher M."/>
            <person name="Eichinger L."/>
            <person name="Platzer M."/>
            <person name="Noegel A.A."/>
            <person name="Schaap P."/>
            <person name="Gloeckner G."/>
        </authorList>
    </citation>
    <scope>NUCLEOTIDE SEQUENCE [LARGE SCALE GENOMIC DNA]</scope>
    <source>
        <strain evidence="9">ATCC 26659 / Pp 5 / PN500</strain>
    </source>
</reference>
<proteinExistence type="inferred from homology"/>
<feature type="domain" description="Thiolase N-terminal" evidence="6">
    <location>
        <begin position="10"/>
        <end position="253"/>
    </location>
</feature>
<dbReference type="CDD" id="cd00751">
    <property type="entry name" value="thiolase"/>
    <property type="match status" value="1"/>
</dbReference>
<dbReference type="InterPro" id="IPR020616">
    <property type="entry name" value="Thiolase_N"/>
</dbReference>
<evidence type="ECO:0000256" key="3">
    <source>
        <dbReference type="ARBA" id="ARBA00023315"/>
    </source>
</evidence>
<evidence type="ECO:0000256" key="4">
    <source>
        <dbReference type="PIRSR" id="PIRSR000429-1"/>
    </source>
</evidence>
<dbReference type="GeneID" id="31358442"/>
<dbReference type="Gene3D" id="3.40.47.10">
    <property type="match status" value="2"/>
</dbReference>
<dbReference type="PROSITE" id="PS00737">
    <property type="entry name" value="THIOLASE_2"/>
    <property type="match status" value="1"/>
</dbReference>
<dbReference type="InterPro" id="IPR020613">
    <property type="entry name" value="Thiolase_CS"/>
</dbReference>
<dbReference type="NCBIfam" id="TIGR01930">
    <property type="entry name" value="AcCoA-C-Actrans"/>
    <property type="match status" value="1"/>
</dbReference>
<feature type="domain" description="Thiolase C-terminal" evidence="7">
    <location>
        <begin position="263"/>
        <end position="383"/>
    </location>
</feature>
<protein>
    <submittedName>
        <fullName evidence="8">Uncharacterized protein</fullName>
    </submittedName>
</protein>
<comment type="similarity">
    <text evidence="1 5">Belongs to the thiolase-like superfamily. Thiolase family.</text>
</comment>
<evidence type="ECO:0000313" key="8">
    <source>
        <dbReference type="EMBL" id="EFA83849.1"/>
    </source>
</evidence>
<dbReference type="InterPro" id="IPR016039">
    <property type="entry name" value="Thiolase-like"/>
</dbReference>
<comment type="caution">
    <text evidence="8">The sequence shown here is derived from an EMBL/GenBank/DDBJ whole genome shotgun (WGS) entry which is preliminary data.</text>
</comment>
<dbReference type="Pfam" id="PF02803">
    <property type="entry name" value="Thiolase_C"/>
    <property type="match status" value="1"/>
</dbReference>
<sequence length="393" mass="42402">MSSAILDRDVYIVECVRTPIARGYNNGALHNIQPVDLLAMTLDELMKRSGVDKALVEDVIAGVVSPVKEQGANIPRFAALKAGFPKHVPGVQLNRMCGSGQQAIHFAAQAIAAGSMDIAIGCGVEMMSVVAMGSDWQMDNPDFVKGFDFKVLHQGVSSEMIAEKYKLTRDELDKFSGRSHELCDAATKAGHFKSQIMPIKVGDKLIDTDEGIRVPVDYSKMKKLKTPFKENGLITAANASQISDGAAAVLLCSGRKLKELGLRPRAKIVTCVVVGSDPEYMLLGPIPATQKALKNVGLNVDQIDHYEINEAFASVVLAWQKELKINPAKINPNGGAIAHGHPLGATGAILMTKMVNELERTGQRYSLQTMCIGFGQATATIIENCNFKPKSKL</sequence>
<dbReference type="PANTHER" id="PTHR43365">
    <property type="entry name" value="BLR7806 PROTEIN"/>
    <property type="match status" value="1"/>
</dbReference>
<evidence type="ECO:0000256" key="5">
    <source>
        <dbReference type="RuleBase" id="RU003557"/>
    </source>
</evidence>
<dbReference type="InterPro" id="IPR002155">
    <property type="entry name" value="Thiolase"/>
</dbReference>
<evidence type="ECO:0000313" key="9">
    <source>
        <dbReference type="Proteomes" id="UP000001396"/>
    </source>
</evidence>
<dbReference type="STRING" id="670386.D3B3F1"/>
<dbReference type="OMA" id="RWCASSM"/>
<dbReference type="Proteomes" id="UP000001396">
    <property type="component" value="Unassembled WGS sequence"/>
</dbReference>
<keyword evidence="3 5" id="KW-0012">Acyltransferase</keyword>
<evidence type="ECO:0000256" key="2">
    <source>
        <dbReference type="ARBA" id="ARBA00022679"/>
    </source>
</evidence>
<dbReference type="Pfam" id="PF00108">
    <property type="entry name" value="Thiolase_N"/>
    <property type="match status" value="1"/>
</dbReference>
<dbReference type="GO" id="GO:0016747">
    <property type="term" value="F:acyltransferase activity, transferring groups other than amino-acyl groups"/>
    <property type="evidence" value="ECO:0007669"/>
    <property type="project" value="InterPro"/>
</dbReference>